<protein>
    <submittedName>
        <fullName evidence="1">Uncharacterized protein</fullName>
    </submittedName>
</protein>
<gene>
    <name evidence="1" type="ORF">ACFO0N_19930</name>
</gene>
<accession>A0ABD5PHF9</accession>
<name>A0ABD5PHF9_9EURY</name>
<dbReference type="EMBL" id="JBHSDS010000016">
    <property type="protein sequence ID" value="MFC4360223.1"/>
    <property type="molecule type" value="Genomic_DNA"/>
</dbReference>
<dbReference type="AlphaFoldDB" id="A0ABD5PHF9"/>
<evidence type="ECO:0000313" key="1">
    <source>
        <dbReference type="EMBL" id="MFC4360223.1"/>
    </source>
</evidence>
<evidence type="ECO:0000313" key="2">
    <source>
        <dbReference type="Proteomes" id="UP001595921"/>
    </source>
</evidence>
<sequence>MSTSATNIRSRRGQQTLAEAVNLRRIREPILGVHKRFELSDDEAEQQLRGDTRHSHVVLNFSEVEEVIERDGSLDEVLEEWHIPIVVATQDDAILDTRSFQDVLNVLFVLPPAIFVPDIVYNYDTMQPNDQVKAIKAYVFHVRELERAIAEHNIPVRLLPTNKGWTVPHFELYRELYEECGYTEMALYGVQYSGGRAGNATRQLRRHATFAIQTLNLENVFVIGRLGLDELLRFDPRVNGACGLRQLQTDERFADVQRRLQRALFANSDHTQSNLTTFQ</sequence>
<keyword evidence="2" id="KW-1185">Reference proteome</keyword>
<comment type="caution">
    <text evidence="1">The sequence shown here is derived from an EMBL/GenBank/DDBJ whole genome shotgun (WGS) entry which is preliminary data.</text>
</comment>
<reference evidence="1 2" key="1">
    <citation type="journal article" date="2019" name="Int. J. Syst. Evol. Microbiol.">
        <title>The Global Catalogue of Microorganisms (GCM) 10K type strain sequencing project: providing services to taxonomists for standard genome sequencing and annotation.</title>
        <authorList>
            <consortium name="The Broad Institute Genomics Platform"/>
            <consortium name="The Broad Institute Genome Sequencing Center for Infectious Disease"/>
            <person name="Wu L."/>
            <person name="Ma J."/>
        </authorList>
    </citation>
    <scope>NUCLEOTIDE SEQUENCE [LARGE SCALE GENOMIC DNA]</scope>
    <source>
        <strain evidence="1 2">CGMCC 1.12553</strain>
    </source>
</reference>
<dbReference type="RefSeq" id="WP_267623094.1">
    <property type="nucleotide sequence ID" value="NZ_JAODIW010000007.1"/>
</dbReference>
<organism evidence="1 2">
    <name type="scientific">Halobium salinum</name>
    <dbReference type="NCBI Taxonomy" id="1364940"/>
    <lineage>
        <taxon>Archaea</taxon>
        <taxon>Methanobacteriati</taxon>
        <taxon>Methanobacteriota</taxon>
        <taxon>Stenosarchaea group</taxon>
        <taxon>Halobacteria</taxon>
        <taxon>Halobacteriales</taxon>
        <taxon>Haloferacaceae</taxon>
        <taxon>Halobium</taxon>
    </lineage>
</organism>
<proteinExistence type="predicted"/>
<dbReference type="Proteomes" id="UP001595921">
    <property type="component" value="Unassembled WGS sequence"/>
</dbReference>